<dbReference type="EMBL" id="VYKL01000006">
    <property type="protein sequence ID" value="KAA9030609.1"/>
    <property type="molecule type" value="Genomic_DNA"/>
</dbReference>
<gene>
    <name evidence="1" type="ORF">F4V44_02095</name>
</gene>
<protein>
    <submittedName>
        <fullName evidence="1">DUF3231 family protein</fullName>
    </submittedName>
</protein>
<dbReference type="OrthoDB" id="1675670at2"/>
<evidence type="ECO:0000313" key="2">
    <source>
        <dbReference type="Proteomes" id="UP000326671"/>
    </source>
</evidence>
<keyword evidence="2" id="KW-1185">Reference proteome</keyword>
<dbReference type="InterPro" id="IPR012347">
    <property type="entry name" value="Ferritin-like"/>
</dbReference>
<organism evidence="1 2">
    <name type="scientific">Niallia endozanthoxylica</name>
    <dbReference type="NCBI Taxonomy" id="2036016"/>
    <lineage>
        <taxon>Bacteria</taxon>
        <taxon>Bacillati</taxon>
        <taxon>Bacillota</taxon>
        <taxon>Bacilli</taxon>
        <taxon>Bacillales</taxon>
        <taxon>Bacillaceae</taxon>
        <taxon>Niallia</taxon>
    </lineage>
</organism>
<dbReference type="AlphaFoldDB" id="A0A5J5I592"/>
<dbReference type="InterPro" id="IPR021617">
    <property type="entry name" value="DUF3231"/>
</dbReference>
<dbReference type="Gene3D" id="1.20.1260.10">
    <property type="match status" value="2"/>
</dbReference>
<proteinExistence type="predicted"/>
<name>A0A5J5I592_9BACI</name>
<dbReference type="Proteomes" id="UP000326671">
    <property type="component" value="Unassembled WGS sequence"/>
</dbReference>
<dbReference type="Pfam" id="PF11553">
    <property type="entry name" value="DUF3231"/>
    <property type="match status" value="2"/>
</dbReference>
<evidence type="ECO:0000313" key="1">
    <source>
        <dbReference type="EMBL" id="KAA9030609.1"/>
    </source>
</evidence>
<dbReference type="RefSeq" id="WP_150438337.1">
    <property type="nucleotide sequence ID" value="NZ_VYKL01000006.1"/>
</dbReference>
<comment type="caution">
    <text evidence="1">The sequence shown here is derived from an EMBL/GenBank/DDBJ whole genome shotgun (WGS) entry which is preliminary data.</text>
</comment>
<reference evidence="1 2" key="1">
    <citation type="submission" date="2019-09" db="EMBL/GenBank/DDBJ databases">
        <title>Whole genome sequences of isolates from the Mars Exploration Rovers.</title>
        <authorList>
            <person name="Seuylemezian A."/>
            <person name="Vaishampayan P."/>
        </authorList>
    </citation>
    <scope>NUCLEOTIDE SEQUENCE [LARGE SCALE GENOMIC DNA]</scope>
    <source>
        <strain evidence="1 2">MER_TA_151</strain>
    </source>
</reference>
<accession>A0A5J5I592</accession>
<sequence length="333" mass="37647">MENNQHMDLTSAEMGALWSSYFSETITKCMFLHFLENVEDPDIESLLKHGLTICNKRIPKIKEILLKENFPIPRGFTEKDVNLQAPRLFSDPFYLCYIWLMSSVELQAYSLSLSLCSRSDVNDYYREVLNGSADTDTKARELALKKGLFVRAPYIPIPQKIDFVKKKSFLTGWFGERRPLNALEITHLFKNAMTNIIGITVMTGFSQVAKSKDIRHLCIRGKEIAAKHSNIFTAVLKEEGLSSFDSPAIYATDSTTSPFSDKLMLFHITSLNALGIGNYGSAISSSSRRDVGTHYTRLMAEIALFTEEAANLMIEHGWMEQPPQAADRDHLVK</sequence>